<dbReference type="InterPro" id="IPR026919">
    <property type="entry name" value="ADGRV1"/>
</dbReference>
<keyword evidence="2" id="KW-0677">Repeat</keyword>
<dbReference type="InterPro" id="IPR028994">
    <property type="entry name" value="Integrin_alpha_N"/>
</dbReference>
<proteinExistence type="predicted"/>
<dbReference type="RefSeq" id="WP_175501295.1">
    <property type="nucleotide sequence ID" value="NZ_FOJU01000006.1"/>
</dbReference>
<reference evidence="7 8" key="1">
    <citation type="submission" date="2016-10" db="EMBL/GenBank/DDBJ databases">
        <authorList>
            <person name="de Groot N.N."/>
        </authorList>
    </citation>
    <scope>NUCLEOTIDE SEQUENCE [LARGE SCALE GENOMIC DNA]</scope>
    <source>
        <strain evidence="7 8">DSM 29316</strain>
    </source>
</reference>
<sequence>MGNYGSRTIAGESGQYDQAGYRVSGIGDINGDGIDDFAVTAKRGENYYGQDTGSVFVVFGEEDADLDFSLEDIDGDNGFQILPDSDLNYGSYSSTFGSSIVGLGDVNGDGYDDFGIAHNATAYGSYGYYGYYGYSEYGSGYGAGQGVAYVIFGGQDFSGTTHMVDDLDHVRLDVEGEISDLLNLGDLNGDGFNDIGVVERTQDRVVEQEFLYVYDANDNGVYDYDPEENPDEYLSWSDTRQTRVDTLTGYIVFGTNEDIESDDPIADQGGSDVVFDLTDLSSERGASVELGEQANTYYGGYYSEAAFTTFAGGEVGGYDDDPAGMFGGIDLNGDGFDDLVTRRGSVYYDTDGTVYYFRSPESDGYYSYSYSSGVENFGDEPTVTSGDDQAQVFINTQMSVNQDMDILAGLGNFSGDDDAEELAVGGFAYDDDFEDLPVFTWGVYVLNGRSDIFDSAEVNLDPTAVEAGEASFFFSTQTYELGETEYSSRLDVQMVLGLGDMNEDGIDDMLIAGTRYLPDFGTHVQAYIVLGTEAERSGLFDLDEMVDEGSAYVIIGDTSNSYDRIWMANAGDVNGDGAADIIIGDPSDNSGNGVALVIHGGVDALEASDNADGDDDNRIANENTRVDVETGLVAIQITIQDGYVSTTEKDSEPSEVTFTLGRTGDLSGEVTVNYAVEGGSTSYYSYLQDASEADFEGGAFPTGTATFAAGEATTTITVQIAGDTLNEGTEDFSVVLSDPEAESGAPVSIVEDRGQALIYDNDQPVSFYSSHSYVLEGDAESDNVVLRFTVVRTGKQDTAASVDYVISPYSVPSISADNDDIEGEFTIEGTLEFASGQSVAYIDIPIAEDTQVESTEYLTLTLSNAYVETGTTNFTSREYTGVITNDDVPAQFWAYDTSVTESDDETVDLIFEIVRGGDTTVDATVDYRLQGVSAIAADFESGFIDPDTGEPYEGTLEFAAGETSKFVTLKVVGDQLDEGTERVNLYLSNATADSADPAEIVDSIGNGDIYDDDQPVYFSVNDPRVTEGDTGDDRTLTFTVTRSGATEVAASVEFSLEAYVSSNAADEDDFASGFPQSGMLEFAAGETQKTVTAVVSGDEDVEPDEYVQLILSNPDADGENAEISDASGIGYIYNDDQPVIFRANGVTVDEGDEGDSTTMTLRVFRSGETGVAATLDYEIVPYTSSQQADADDFSSTFPTDGTLEFAAGETFKDITLTVQGDDIEESDEYAQVLFSNPTADGVATRLDTGSVILTIRNDDEPVHFSANYASATEGDDGATTPLTFTISRTGDTDVAASVGYDLTPYSSTSLTAEAGDFVGGLPRTGTVEFAAGETSKSLTFDIIDDNVFEGTEYVELRLKDPSAPGHPQGATAATNTYLGFISDDEIPVYFRVYRATTTERDTGETSTLQFLVQRSGDTNVAATIDYSVDSYPYSGATDADVVGNLPKTGTLSFAAGETSKYVEVEVEGDDAVEGTEYLKIDISNAVSADPNALTIIQTSQSYGTIIDDDVPTYFRVSGQTVMEGDTGDSNQLSFTVVRSGDVSAAASVSYNIAGGTANGDDFDSEWPTSGVLSFAAFETSKTVTLGISGDEDIEGDEYTYMTLSNPTSADSSIEARLSNTQASAIIRNDDLPAYISVNSSAYVTEGNPGEATALTYTVSRYGDTTSSVSVEYNFAGDGYTPLDTSDFEGGLPQAGTLTFAAGETSRTLSFAIAEDEDIEGHERGRLTLSDPTVVSGDPDATVQITRAVGYGIVYNDDFAPRITMTANGSTWGASVAEGNSGYTDVVLAFVRDGDTDGEVTVNFDLLTNTGSVFAADSNDIDGFLPKTGNSVTIADGETTATYTVRINGDGLIEANESFRAQITSVGAEPGKEYQLVNSSSTITIRNDDGRPPIPELPFDVDGDGVIEDGEFIRVEADVFGDPHIVTLDGLGYDFQAVGEYVLVETTDGATNPFSVQVRFEAFPGSDLVSVTTRMAVEVKGKVIEIDALDGDTPLLIDGVPASLTDAKLSGIDLDDSDENGRDIFAEDGGKFFIKLNDAGEMLMVGLLDGALNVCVFLGDPAKGGNAGAVRGLMGNANQDLTDDFALRDGSDIPDSVISFDDEGVPSLTFDYIYGKGTWEGASYRESWELTTGEALFSGDTPDFPEGFPAAPLSLDNLPTSVRDAAEQAARDAGLDPDDTVIFESAVLDFALTGMGAFLGGATQLAATPEAASVATEAPDVGPTVSVAADATSITEGDDGVSEVAFTFYRAGSSEGALEVDYQIGGDVDASDLGDDTPMSGTVSFDDGEDEVTLTIIVKGDLTTEGSEALSVAITGTNNDGVLVAGAQGETTIVTDDFDPEAQDDAASGDAGEEITGNLLDDNGQGPDADADDDTLTISRVFIGALSYAVADGAIALGDGRSLSVESDGNFSFDTGTFYNTLAEGAVDTLVFDYEVLDGNGGRDTATVTLSVSGTAQENGAPVAMDDVYDINEDDPTYLYFMENDTDPDEDELEATIDAEPSNGSLVFDGEGWIYTPDANFFGSDSFTYDISDGNGGESGATVTINVAPVQDAPVFDPVTPFSIAENTSAVGSVSATDADLEELVFSIADGGDGELFDINSSTGAISFRNAPDFEAPLDTGGDNTYAFAVAVTDGTAVVTQAVQVSVTDVDDTGPEIIEIVGTTGRDLLRGSAEDEVFLLMGGVGDVAYGLGGADVFDFSDNLTNGRRDNTRIVDWGDDDSLAGIVRSDVNEATLRQSATTLRFAYGDDQDILTITGDVSGGLADIFDL</sequence>
<dbReference type="SUPFAM" id="SSF69318">
    <property type="entry name" value="Integrin alpha N-terminal domain"/>
    <property type="match status" value="2"/>
</dbReference>
<dbReference type="Pfam" id="PF03160">
    <property type="entry name" value="Calx-beta"/>
    <property type="match status" value="10"/>
</dbReference>
<dbReference type="PROSITE" id="PS50268">
    <property type="entry name" value="CADHERIN_2"/>
    <property type="match status" value="1"/>
</dbReference>
<dbReference type="Proteomes" id="UP000198796">
    <property type="component" value="Unassembled WGS sequence"/>
</dbReference>
<dbReference type="PROSITE" id="PS51233">
    <property type="entry name" value="VWFD"/>
    <property type="match status" value="1"/>
</dbReference>
<dbReference type="InterPro" id="IPR002126">
    <property type="entry name" value="Cadherin-like_dom"/>
</dbReference>
<dbReference type="Gene3D" id="2.60.40.3440">
    <property type="match status" value="1"/>
</dbReference>
<feature type="domain" description="Cadherin" evidence="5">
    <location>
        <begin position="2555"/>
        <end position="2656"/>
    </location>
</feature>
<dbReference type="Pfam" id="PF17963">
    <property type="entry name" value="Big_9"/>
    <property type="match status" value="2"/>
</dbReference>
<keyword evidence="1" id="KW-0732">Signal</keyword>
<keyword evidence="3" id="KW-0106">Calcium</keyword>
<evidence type="ECO:0000313" key="8">
    <source>
        <dbReference type="Proteomes" id="UP000198796"/>
    </source>
</evidence>
<protein>
    <submittedName>
        <fullName evidence="7">Calx-beta domain-containing protein</fullName>
    </submittedName>
</protein>
<dbReference type="GO" id="GO:0004930">
    <property type="term" value="F:G protein-coupled receptor activity"/>
    <property type="evidence" value="ECO:0007669"/>
    <property type="project" value="InterPro"/>
</dbReference>
<dbReference type="STRING" id="871651.SAMN05421688_3204"/>
<dbReference type="GO" id="GO:0016020">
    <property type="term" value="C:membrane"/>
    <property type="evidence" value="ECO:0007669"/>
    <property type="project" value="InterPro"/>
</dbReference>
<dbReference type="Pfam" id="PF00094">
    <property type="entry name" value="VWD"/>
    <property type="match status" value="1"/>
</dbReference>
<dbReference type="InterPro" id="IPR013519">
    <property type="entry name" value="Int_alpha_beta-p"/>
</dbReference>
<dbReference type="InterPro" id="IPR038081">
    <property type="entry name" value="CalX-like_sf"/>
</dbReference>
<dbReference type="PROSITE" id="PS00018">
    <property type="entry name" value="EF_HAND_1"/>
    <property type="match status" value="1"/>
</dbReference>
<organism evidence="7 8">
    <name type="scientific">Poseidonocella pacifica</name>
    <dbReference type="NCBI Taxonomy" id="871651"/>
    <lineage>
        <taxon>Bacteria</taxon>
        <taxon>Pseudomonadati</taxon>
        <taxon>Pseudomonadota</taxon>
        <taxon>Alphaproteobacteria</taxon>
        <taxon>Rhodobacterales</taxon>
        <taxon>Roseobacteraceae</taxon>
        <taxon>Poseidonocella</taxon>
    </lineage>
</organism>
<dbReference type="PANTHER" id="PTHR46682:SF1">
    <property type="entry name" value="ADHESION G-PROTEIN COUPLED RECEPTOR V1"/>
    <property type="match status" value="1"/>
</dbReference>
<evidence type="ECO:0000256" key="1">
    <source>
        <dbReference type="ARBA" id="ARBA00022729"/>
    </source>
</evidence>
<dbReference type="CDD" id="cd11304">
    <property type="entry name" value="Cadherin_repeat"/>
    <property type="match status" value="1"/>
</dbReference>
<gene>
    <name evidence="7" type="ORF">SAMN05421688_3204</name>
</gene>
<evidence type="ECO:0000256" key="3">
    <source>
        <dbReference type="ARBA" id="ARBA00022837"/>
    </source>
</evidence>
<evidence type="ECO:0000256" key="4">
    <source>
        <dbReference type="SAM" id="MobiDB-lite"/>
    </source>
</evidence>
<dbReference type="SMART" id="SM00112">
    <property type="entry name" value="CA"/>
    <property type="match status" value="1"/>
</dbReference>
<feature type="domain" description="VWFD" evidence="6">
    <location>
        <begin position="1914"/>
        <end position="2111"/>
    </location>
</feature>
<dbReference type="GO" id="GO:0007156">
    <property type="term" value="P:homophilic cell adhesion via plasma membrane adhesion molecules"/>
    <property type="evidence" value="ECO:0007669"/>
    <property type="project" value="InterPro"/>
</dbReference>
<dbReference type="SMART" id="SM00216">
    <property type="entry name" value="VWD"/>
    <property type="match status" value="1"/>
</dbReference>
<dbReference type="InterPro" id="IPR001846">
    <property type="entry name" value="VWF_type-D"/>
</dbReference>
<dbReference type="SUPFAM" id="SSF49313">
    <property type="entry name" value="Cadherin-like"/>
    <property type="match status" value="1"/>
</dbReference>
<dbReference type="InterPro" id="IPR018247">
    <property type="entry name" value="EF_Hand_1_Ca_BS"/>
</dbReference>
<feature type="region of interest" description="Disordered" evidence="4">
    <location>
        <begin position="2339"/>
        <end position="2371"/>
    </location>
</feature>
<dbReference type="SUPFAM" id="SSF141072">
    <property type="entry name" value="CalX-like"/>
    <property type="match status" value="11"/>
</dbReference>
<dbReference type="SMART" id="SM00237">
    <property type="entry name" value="Calx_beta"/>
    <property type="match status" value="8"/>
</dbReference>
<dbReference type="InterPro" id="IPR003644">
    <property type="entry name" value="Calx_beta"/>
</dbReference>
<dbReference type="Gene3D" id="2.60.40.60">
    <property type="entry name" value="Cadherins"/>
    <property type="match status" value="1"/>
</dbReference>
<accession>A0A1I0YMC1</accession>
<dbReference type="GO" id="GO:0005509">
    <property type="term" value="F:calcium ion binding"/>
    <property type="evidence" value="ECO:0007669"/>
    <property type="project" value="InterPro"/>
</dbReference>
<dbReference type="Gene3D" id="2.130.10.130">
    <property type="entry name" value="Integrin alpha, N-terminal"/>
    <property type="match status" value="2"/>
</dbReference>
<evidence type="ECO:0000259" key="5">
    <source>
        <dbReference type="PROSITE" id="PS50268"/>
    </source>
</evidence>
<dbReference type="PANTHER" id="PTHR46682">
    <property type="entry name" value="ADHESION G-PROTEIN COUPLED RECEPTOR V1"/>
    <property type="match status" value="1"/>
</dbReference>
<dbReference type="EMBL" id="FOJU01000006">
    <property type="protein sequence ID" value="SFB14352.1"/>
    <property type="molecule type" value="Genomic_DNA"/>
</dbReference>
<dbReference type="Gene3D" id="2.60.40.2030">
    <property type="match status" value="11"/>
</dbReference>
<evidence type="ECO:0000256" key="2">
    <source>
        <dbReference type="ARBA" id="ARBA00022737"/>
    </source>
</evidence>
<dbReference type="SMART" id="SM00191">
    <property type="entry name" value="Int_alpha"/>
    <property type="match status" value="3"/>
</dbReference>
<evidence type="ECO:0000259" key="6">
    <source>
        <dbReference type="PROSITE" id="PS51233"/>
    </source>
</evidence>
<evidence type="ECO:0000313" key="7">
    <source>
        <dbReference type="EMBL" id="SFB14352.1"/>
    </source>
</evidence>
<dbReference type="InterPro" id="IPR015919">
    <property type="entry name" value="Cadherin-like_sf"/>
</dbReference>
<keyword evidence="8" id="KW-1185">Reference proteome</keyword>
<name>A0A1I0YMC1_9RHOB</name>